<evidence type="ECO:0000313" key="2">
    <source>
        <dbReference type="EMBL" id="MBR0666382.1"/>
    </source>
</evidence>
<comment type="caution">
    <text evidence="2">The sequence shown here is derived from an EMBL/GenBank/DDBJ whole genome shotgun (WGS) entry which is preliminary data.</text>
</comment>
<dbReference type="RefSeq" id="WP_211854053.1">
    <property type="nucleotide sequence ID" value="NZ_JAAGBB010000022.1"/>
</dbReference>
<feature type="region of interest" description="Disordered" evidence="1">
    <location>
        <begin position="208"/>
        <end position="287"/>
    </location>
</feature>
<feature type="compositionally biased region" description="Basic and acidic residues" evidence="1">
    <location>
        <begin position="9"/>
        <end position="26"/>
    </location>
</feature>
<evidence type="ECO:0000256" key="1">
    <source>
        <dbReference type="SAM" id="MobiDB-lite"/>
    </source>
</evidence>
<gene>
    <name evidence="2" type="ORF">GXW71_18625</name>
</gene>
<feature type="region of interest" description="Disordered" evidence="1">
    <location>
        <begin position="1"/>
        <end position="32"/>
    </location>
</feature>
<protein>
    <submittedName>
        <fullName evidence="2">Uncharacterized protein</fullName>
    </submittedName>
</protein>
<proteinExistence type="predicted"/>
<dbReference type="Proteomes" id="UP001196870">
    <property type="component" value="Unassembled WGS sequence"/>
</dbReference>
<reference evidence="3" key="1">
    <citation type="journal article" date="2021" name="Syst. Appl. Microbiol.">
        <title>Roseomonas hellenica sp. nov., isolated from roots of wild-growing Alkanna tinctoria.</title>
        <authorList>
            <person name="Rat A."/>
            <person name="Naranjo H.D."/>
            <person name="Lebbe L."/>
            <person name="Cnockaert M."/>
            <person name="Krigas N."/>
            <person name="Grigoriadou K."/>
            <person name="Maloupa E."/>
            <person name="Willems A."/>
        </authorList>
    </citation>
    <scope>NUCLEOTIDE SEQUENCE [LARGE SCALE GENOMIC DNA]</scope>
    <source>
        <strain evidence="3">LMG 31523</strain>
    </source>
</reference>
<feature type="compositionally biased region" description="Low complexity" evidence="1">
    <location>
        <begin position="208"/>
        <end position="229"/>
    </location>
</feature>
<keyword evidence="3" id="KW-1185">Reference proteome</keyword>
<dbReference type="EMBL" id="JAAGBB010000022">
    <property type="protein sequence ID" value="MBR0666382.1"/>
    <property type="molecule type" value="Genomic_DNA"/>
</dbReference>
<evidence type="ECO:0000313" key="3">
    <source>
        <dbReference type="Proteomes" id="UP001196870"/>
    </source>
</evidence>
<name>A0ABS5F1F6_9PROT</name>
<organism evidence="2 3">
    <name type="scientific">Plastoroseomonas hellenica</name>
    <dbReference type="NCBI Taxonomy" id="2687306"/>
    <lineage>
        <taxon>Bacteria</taxon>
        <taxon>Pseudomonadati</taxon>
        <taxon>Pseudomonadota</taxon>
        <taxon>Alphaproteobacteria</taxon>
        <taxon>Acetobacterales</taxon>
        <taxon>Acetobacteraceae</taxon>
        <taxon>Plastoroseomonas</taxon>
    </lineage>
</organism>
<sequence length="750" mass="78912">MSNPVSDPDAVRDDRHRPTMDPEHRGGPLRPLGLGTRNVIEGLLGLPVALADAAAYPVNRLYDALRPAPPLSGLITDQQRQPLFRPQGEVVAEILDRLGLPRAETAQERITGRVVQELAGAATMYGAGQTLVRGAGEIIPLIGQTLTTAPTAQATGAAAAGFAGGVAREVAPDSAAADLAASLLGGALGGALPLVLMRNRAGSAAAATARSAGHGQDTAAGVAVQQAGQSERTTARAQQTAANDTAPAPRSNGDDAVHPPADMPADATTPTALAGAPTSPAAPSSVPNSLAAPAIIIGSSTGQPRMTAQQAWERLVRPSSAVFIPRVPGLALPQAARDSRIVTEYLAEWTATPAHRRPPLPDQPGALRQPMPWDALNVPQIMGRDLDATRLDNLAPGLWLPHGHRLSGRGDLAVLRPHVNQVVDRLAEALDPVVVRLARGEHVPGATTEQISAARLAEHYNMRPAYDSILDAGLSPHAARDRLEQEAALLAATSPVTNTRAGQRSAALYGNRFGAGRPIDSEAMADELTAGFNIMPSRHSPLVQRALGSGWTLSRHPKLLTYRSALTGDSTAVPIDSNKVRYISMMFNEVAPGALPRASFATEAGYQSYRAAYRNGGGGMTAEQLREVLVRGPRSQRVNGLHVPSEYTFYHDILTQTAERLGLTPAQTDALLWFRFGADTGLASPHLTQVGVLNERFARAAHALRISPTEAAHRYWRNEIPLPLLAATAGSGALAGLPSPEPERPQTAPR</sequence>
<feature type="compositionally biased region" description="Low complexity" evidence="1">
    <location>
        <begin position="259"/>
        <end position="287"/>
    </location>
</feature>
<accession>A0ABS5F1F6</accession>